<dbReference type="EC" id="3.1.3.7" evidence="4"/>
<organism evidence="4 5">
    <name type="scientific">Halorussus aquaticus</name>
    <dbReference type="NCBI Taxonomy" id="2953748"/>
    <lineage>
        <taxon>Archaea</taxon>
        <taxon>Methanobacteriati</taxon>
        <taxon>Methanobacteriota</taxon>
        <taxon>Stenosarchaea group</taxon>
        <taxon>Halobacteria</taxon>
        <taxon>Halobacteriales</taxon>
        <taxon>Haladaptataceae</taxon>
        <taxon>Halorussus</taxon>
    </lineage>
</organism>
<dbReference type="InterPro" id="IPR001667">
    <property type="entry name" value="DDH_dom"/>
</dbReference>
<evidence type="ECO:0000259" key="3">
    <source>
        <dbReference type="Pfam" id="PF02272"/>
    </source>
</evidence>
<feature type="domain" description="DDH" evidence="2">
    <location>
        <begin position="68"/>
        <end position="190"/>
    </location>
</feature>
<sequence>MQLPGIPELRVREVVRAAEAYGLSSPELAGAAVLGAVALVASLWLVVRWLRRPMGARLKRALSKRDEVAVLMHPNPDPDAMACAIGVAHLASEVGTDATLQFAGQIRHQENRAFRTVLDLDLEQIDHVSQVAAEDVILVDHNTPRGFEGAERLEPYAVVDHHPGNGTGEQFTDQRTDYGACATIVAEYLEDVGGTPVGPDDDEESADGVVVPSAVSTGLLYGVQSDTKHLTSGCTEAEFSAAAYLYEGVDEDLLDRIANPQVSAEVLEIKAQAISGRDVRGSFAVSDVGRINNADAIPQAADELLQLEGVTAVVVFGRREDTVHLSGRSRDDRVHMGKALETVADDIPGASAGGHARMGGGQVPVEGAAYASGAEAAMWSQAELGDAVFAALNGDV</sequence>
<accession>A0ABD5Q0G1</accession>
<proteinExistence type="predicted"/>
<dbReference type="EMBL" id="JBHSHT010000001">
    <property type="protein sequence ID" value="MFC4824201.1"/>
    <property type="molecule type" value="Genomic_DNA"/>
</dbReference>
<keyword evidence="4" id="KW-0378">Hydrolase</keyword>
<dbReference type="AlphaFoldDB" id="A0ABD5Q0G1"/>
<dbReference type="GeneID" id="73045118"/>
<dbReference type="PANTHER" id="PTHR47618">
    <property type="entry name" value="BIFUNCTIONAL OLIGORIBONUCLEASE AND PAP PHOSPHATASE NRNA"/>
    <property type="match status" value="1"/>
</dbReference>
<dbReference type="RefSeq" id="WP_254266729.1">
    <property type="nucleotide sequence ID" value="NZ_CP100400.1"/>
</dbReference>
<dbReference type="Pfam" id="PF02272">
    <property type="entry name" value="DHHA1"/>
    <property type="match status" value="1"/>
</dbReference>
<keyword evidence="5" id="KW-1185">Reference proteome</keyword>
<evidence type="ECO:0000313" key="5">
    <source>
        <dbReference type="Proteomes" id="UP001595945"/>
    </source>
</evidence>
<dbReference type="Proteomes" id="UP001595945">
    <property type="component" value="Unassembled WGS sequence"/>
</dbReference>
<reference evidence="4 5" key="1">
    <citation type="journal article" date="2019" name="Int. J. Syst. Evol. Microbiol.">
        <title>The Global Catalogue of Microorganisms (GCM) 10K type strain sequencing project: providing services to taxonomists for standard genome sequencing and annotation.</title>
        <authorList>
            <consortium name="The Broad Institute Genomics Platform"/>
            <consortium name="The Broad Institute Genome Sequencing Center for Infectious Disease"/>
            <person name="Wu L."/>
            <person name="Ma J."/>
        </authorList>
    </citation>
    <scope>NUCLEOTIDE SEQUENCE [LARGE SCALE GENOMIC DNA]</scope>
    <source>
        <strain evidence="4 5">XZYJ18</strain>
    </source>
</reference>
<comment type="caution">
    <text evidence="4">The sequence shown here is derived from an EMBL/GenBank/DDBJ whole genome shotgun (WGS) entry which is preliminary data.</text>
</comment>
<evidence type="ECO:0000256" key="1">
    <source>
        <dbReference type="SAM" id="Phobius"/>
    </source>
</evidence>
<feature type="transmembrane region" description="Helical" evidence="1">
    <location>
        <begin position="28"/>
        <end position="50"/>
    </location>
</feature>
<name>A0ABD5Q0G1_9EURY</name>
<dbReference type="GO" id="GO:0008441">
    <property type="term" value="F:3'(2'),5'-bisphosphate nucleotidase activity"/>
    <property type="evidence" value="ECO:0007669"/>
    <property type="project" value="UniProtKB-EC"/>
</dbReference>
<dbReference type="Pfam" id="PF01368">
    <property type="entry name" value="DHH"/>
    <property type="match status" value="1"/>
</dbReference>
<evidence type="ECO:0000313" key="4">
    <source>
        <dbReference type="EMBL" id="MFC4824201.1"/>
    </source>
</evidence>
<dbReference type="PANTHER" id="PTHR47618:SF1">
    <property type="entry name" value="BIFUNCTIONAL OLIGORIBONUCLEASE AND PAP PHOSPHATASE NRNA"/>
    <property type="match status" value="1"/>
</dbReference>
<evidence type="ECO:0000259" key="2">
    <source>
        <dbReference type="Pfam" id="PF01368"/>
    </source>
</evidence>
<dbReference type="Gene3D" id="3.90.1640.10">
    <property type="entry name" value="inorganic pyrophosphatase (n-terminal core)"/>
    <property type="match status" value="1"/>
</dbReference>
<dbReference type="InterPro" id="IPR038763">
    <property type="entry name" value="DHH_sf"/>
</dbReference>
<feature type="domain" description="DHHA1" evidence="3">
    <location>
        <begin position="282"/>
        <end position="366"/>
    </location>
</feature>
<keyword evidence="1" id="KW-0812">Transmembrane</keyword>
<keyword evidence="1" id="KW-1133">Transmembrane helix</keyword>
<gene>
    <name evidence="4" type="ORF">ACFO9K_07990</name>
</gene>
<protein>
    <submittedName>
        <fullName evidence="4">Bifunctional oligoribonuclease/PAP phosphatase NrnA</fullName>
        <ecNumber evidence="4">3.1.3.7</ecNumber>
    </submittedName>
</protein>
<dbReference type="InterPro" id="IPR051319">
    <property type="entry name" value="Oligoribo/pAp-PDE_c-di-AMP_PDE"/>
</dbReference>
<dbReference type="SUPFAM" id="SSF64182">
    <property type="entry name" value="DHH phosphoesterases"/>
    <property type="match status" value="1"/>
</dbReference>
<dbReference type="InterPro" id="IPR003156">
    <property type="entry name" value="DHHA1_dom"/>
</dbReference>
<keyword evidence="1" id="KW-0472">Membrane</keyword>